<organism evidence="1">
    <name type="scientific">Strongyloides ratti</name>
    <name type="common">Parasitic roundworm</name>
    <dbReference type="NCBI Taxonomy" id="34506"/>
    <lineage>
        <taxon>Eukaryota</taxon>
        <taxon>Metazoa</taxon>
        <taxon>Ecdysozoa</taxon>
        <taxon>Nematoda</taxon>
        <taxon>Chromadorea</taxon>
        <taxon>Rhabditida</taxon>
        <taxon>Tylenchina</taxon>
        <taxon>Panagrolaimomorpha</taxon>
        <taxon>Strongyloidoidea</taxon>
        <taxon>Strongyloididae</taxon>
        <taxon>Strongyloides</taxon>
    </lineage>
</organism>
<reference evidence="3" key="3">
    <citation type="submission" date="2020-12" db="UniProtKB">
        <authorList>
            <consortium name="WormBaseParasite"/>
        </authorList>
    </citation>
    <scope>IDENTIFICATION</scope>
</reference>
<name>A0A090L1N7_STRRB</name>
<reference evidence="2" key="2">
    <citation type="submission" date="2014-09" db="EMBL/GenBank/DDBJ databases">
        <authorList>
            <person name="Martin A.A."/>
        </authorList>
    </citation>
    <scope>NUCLEOTIDE SEQUENCE</scope>
    <source>
        <strain evidence="2">ED321</strain>
    </source>
</reference>
<dbReference type="RefSeq" id="XP_024500613.1">
    <property type="nucleotide sequence ID" value="XM_024646431.1"/>
</dbReference>
<evidence type="ECO:0000313" key="3">
    <source>
        <dbReference type="WBParaSite" id="SRAE_0000052800.1"/>
    </source>
</evidence>
<evidence type="ECO:0000313" key="2">
    <source>
        <dbReference type="Proteomes" id="UP000035682"/>
    </source>
</evidence>
<dbReference type="WBParaSite" id="SRAE_0000052800.1">
    <property type="protein sequence ID" value="SRAE_0000052800.1"/>
    <property type="gene ID" value="WBGene00256274"/>
</dbReference>
<dbReference type="CTD" id="36373772"/>
<accession>A0A090L1N7</accession>
<reference evidence="1" key="1">
    <citation type="submission" date="2014-09" db="EMBL/GenBank/DDBJ databases">
        <authorList>
            <person name="Aslett A.Martin."/>
        </authorList>
    </citation>
    <scope>NUCLEOTIDE SEQUENCE</scope>
    <source>
        <strain evidence="1">ED321 Heterogonic</strain>
    </source>
</reference>
<keyword evidence="2" id="KW-1185">Reference proteome</keyword>
<evidence type="ECO:0000313" key="4">
    <source>
        <dbReference type="WormBase" id="SRAE_0000052800"/>
    </source>
</evidence>
<proteinExistence type="predicted"/>
<dbReference type="EMBL" id="LN609407">
    <property type="protein sequence ID" value="CEF61404.1"/>
    <property type="molecule type" value="Genomic_DNA"/>
</dbReference>
<dbReference type="WormBase" id="SRAE_0000052800">
    <property type="protein sequence ID" value="SRP09025"/>
    <property type="gene ID" value="WBGene00256274"/>
</dbReference>
<protein>
    <submittedName>
        <fullName evidence="1 3">Uncharacterized protein</fullName>
    </submittedName>
</protein>
<evidence type="ECO:0000313" key="1">
    <source>
        <dbReference type="EMBL" id="CEF61404.1"/>
    </source>
</evidence>
<sequence length="123" mass="14141">MNLIDLLKVITEIDFFKDFDTAAIQLFSLKRFYFRNVPLGCLTRELAMRMILEDLAKDVNCTLISSPRKIRSSLEMKTSTLKNERLSAIRNSQSPISYVNSKEINSTSLKIITHEIINEVVDN</sequence>
<dbReference type="AlphaFoldDB" id="A0A090L1N7"/>
<dbReference type="Proteomes" id="UP000035682">
    <property type="component" value="Unplaced"/>
</dbReference>
<dbReference type="GeneID" id="36373772"/>
<gene>
    <name evidence="1 3 4" type="ORF">SRAE_0000052800</name>
</gene>